<proteinExistence type="predicted"/>
<sequence>MTDSTPNPAPDSSSSQRKPRNPVLWLVIGLPAVVIVASLTTLYIAIDAGGSDAIPDEVRRTAQIQTTELGPDERAATLKLSAVFSVRDGHVEVLPASGALVDDKALRGQPLRLLLQHPTRAAEDRELKLLPTEAGWRADIALDPNHDWRIQLAPEGTAWRLRGRLPAGQRGVLLAPAVGDVPATGTDAR</sequence>
<accession>A0ABW2YES8</accession>
<protein>
    <submittedName>
        <fullName evidence="2">FixH family protein</fullName>
    </submittedName>
</protein>
<dbReference type="RefSeq" id="WP_386822553.1">
    <property type="nucleotide sequence ID" value="NZ_JBHTIF010000001.1"/>
</dbReference>
<dbReference type="EMBL" id="JBHTIF010000001">
    <property type="protein sequence ID" value="MFD0724924.1"/>
    <property type="molecule type" value="Genomic_DNA"/>
</dbReference>
<feature type="transmembrane region" description="Helical" evidence="1">
    <location>
        <begin position="23"/>
        <end position="46"/>
    </location>
</feature>
<evidence type="ECO:0000313" key="3">
    <source>
        <dbReference type="Proteomes" id="UP001597110"/>
    </source>
</evidence>
<evidence type="ECO:0000313" key="2">
    <source>
        <dbReference type="EMBL" id="MFD0724924.1"/>
    </source>
</evidence>
<dbReference type="InterPro" id="IPR008620">
    <property type="entry name" value="FixH"/>
</dbReference>
<keyword evidence="1" id="KW-0812">Transmembrane</keyword>
<keyword evidence="1" id="KW-1133">Transmembrane helix</keyword>
<reference evidence="3" key="1">
    <citation type="journal article" date="2019" name="Int. J. Syst. Evol. Microbiol.">
        <title>The Global Catalogue of Microorganisms (GCM) 10K type strain sequencing project: providing services to taxonomists for standard genome sequencing and annotation.</title>
        <authorList>
            <consortium name="The Broad Institute Genomics Platform"/>
            <consortium name="The Broad Institute Genome Sequencing Center for Infectious Disease"/>
            <person name="Wu L."/>
            <person name="Ma J."/>
        </authorList>
    </citation>
    <scope>NUCLEOTIDE SEQUENCE [LARGE SCALE GENOMIC DNA]</scope>
    <source>
        <strain evidence="3">CCUG 55585</strain>
    </source>
</reference>
<dbReference type="Proteomes" id="UP001597110">
    <property type="component" value="Unassembled WGS sequence"/>
</dbReference>
<comment type="caution">
    <text evidence="2">The sequence shown here is derived from an EMBL/GenBank/DDBJ whole genome shotgun (WGS) entry which is preliminary data.</text>
</comment>
<keyword evidence="3" id="KW-1185">Reference proteome</keyword>
<name>A0ABW2YES8_9GAMM</name>
<dbReference type="Pfam" id="PF05751">
    <property type="entry name" value="FixH"/>
    <property type="match status" value="1"/>
</dbReference>
<evidence type="ECO:0000256" key="1">
    <source>
        <dbReference type="SAM" id="Phobius"/>
    </source>
</evidence>
<organism evidence="2 3">
    <name type="scientific">Lysobacter brunescens</name>
    <dbReference type="NCBI Taxonomy" id="262323"/>
    <lineage>
        <taxon>Bacteria</taxon>
        <taxon>Pseudomonadati</taxon>
        <taxon>Pseudomonadota</taxon>
        <taxon>Gammaproteobacteria</taxon>
        <taxon>Lysobacterales</taxon>
        <taxon>Lysobacteraceae</taxon>
        <taxon>Lysobacter</taxon>
    </lineage>
</organism>
<gene>
    <name evidence="2" type="ORF">ACFQ0E_04845</name>
</gene>
<keyword evidence="1" id="KW-0472">Membrane</keyword>